<gene>
    <name evidence="4" type="ORF">K432DRAFT_430602</name>
</gene>
<dbReference type="AlphaFoldDB" id="A0A8E2DXH3"/>
<dbReference type="Proteomes" id="UP000250266">
    <property type="component" value="Unassembled WGS sequence"/>
</dbReference>
<reference evidence="4 5" key="1">
    <citation type="journal article" date="2016" name="Nat. Commun.">
        <title>Ectomycorrhizal ecology is imprinted in the genome of the dominant symbiotic fungus Cenococcum geophilum.</title>
        <authorList>
            <consortium name="DOE Joint Genome Institute"/>
            <person name="Peter M."/>
            <person name="Kohler A."/>
            <person name="Ohm R.A."/>
            <person name="Kuo A."/>
            <person name="Krutzmann J."/>
            <person name="Morin E."/>
            <person name="Arend M."/>
            <person name="Barry K.W."/>
            <person name="Binder M."/>
            <person name="Choi C."/>
            <person name="Clum A."/>
            <person name="Copeland A."/>
            <person name="Grisel N."/>
            <person name="Haridas S."/>
            <person name="Kipfer T."/>
            <person name="LaButti K."/>
            <person name="Lindquist E."/>
            <person name="Lipzen A."/>
            <person name="Maire R."/>
            <person name="Meier B."/>
            <person name="Mihaltcheva S."/>
            <person name="Molinier V."/>
            <person name="Murat C."/>
            <person name="Poggeler S."/>
            <person name="Quandt C.A."/>
            <person name="Sperisen C."/>
            <person name="Tritt A."/>
            <person name="Tisserant E."/>
            <person name="Crous P.W."/>
            <person name="Henrissat B."/>
            <person name="Nehls U."/>
            <person name="Egli S."/>
            <person name="Spatafora J.W."/>
            <person name="Grigoriev I.V."/>
            <person name="Martin F.M."/>
        </authorList>
    </citation>
    <scope>NUCLEOTIDE SEQUENCE [LARGE SCALE GENOMIC DNA]</scope>
    <source>
        <strain evidence="4 5">CBS 459.81</strain>
    </source>
</reference>
<evidence type="ECO:0000256" key="3">
    <source>
        <dbReference type="SAM" id="SignalP"/>
    </source>
</evidence>
<keyword evidence="2" id="KW-0812">Transmembrane</keyword>
<feature type="compositionally biased region" description="Basic and acidic residues" evidence="1">
    <location>
        <begin position="191"/>
        <end position="205"/>
    </location>
</feature>
<proteinExistence type="predicted"/>
<keyword evidence="3" id="KW-0732">Signal</keyword>
<organism evidence="4 5">
    <name type="scientific">Lepidopterella palustris CBS 459.81</name>
    <dbReference type="NCBI Taxonomy" id="1314670"/>
    <lineage>
        <taxon>Eukaryota</taxon>
        <taxon>Fungi</taxon>
        <taxon>Dikarya</taxon>
        <taxon>Ascomycota</taxon>
        <taxon>Pezizomycotina</taxon>
        <taxon>Dothideomycetes</taxon>
        <taxon>Pleosporomycetidae</taxon>
        <taxon>Mytilinidiales</taxon>
        <taxon>Argynnaceae</taxon>
        <taxon>Lepidopterella</taxon>
    </lineage>
</organism>
<feature type="chain" id="PRO_5034992777" evidence="3">
    <location>
        <begin position="20"/>
        <end position="607"/>
    </location>
</feature>
<dbReference type="EMBL" id="KV745785">
    <property type="protein sequence ID" value="OCK73418.1"/>
    <property type="molecule type" value="Genomic_DNA"/>
</dbReference>
<protein>
    <submittedName>
        <fullName evidence="4">Uncharacterized protein</fullName>
    </submittedName>
</protein>
<feature type="signal peptide" evidence="3">
    <location>
        <begin position="1"/>
        <end position="19"/>
    </location>
</feature>
<feature type="transmembrane region" description="Helical" evidence="2">
    <location>
        <begin position="294"/>
        <end position="315"/>
    </location>
</feature>
<feature type="transmembrane region" description="Helical" evidence="2">
    <location>
        <begin position="444"/>
        <end position="464"/>
    </location>
</feature>
<evidence type="ECO:0000256" key="2">
    <source>
        <dbReference type="SAM" id="Phobius"/>
    </source>
</evidence>
<feature type="transmembrane region" description="Helical" evidence="2">
    <location>
        <begin position="403"/>
        <end position="424"/>
    </location>
</feature>
<keyword evidence="2" id="KW-1133">Transmembrane helix</keyword>
<evidence type="ECO:0000313" key="4">
    <source>
        <dbReference type="EMBL" id="OCK73418.1"/>
    </source>
</evidence>
<feature type="transmembrane region" description="Helical" evidence="2">
    <location>
        <begin position="536"/>
        <end position="559"/>
    </location>
</feature>
<dbReference type="OrthoDB" id="3010248at2759"/>
<keyword evidence="5" id="KW-1185">Reference proteome</keyword>
<accession>A0A8E2DXH3</accession>
<feature type="transmembrane region" description="Helical" evidence="2">
    <location>
        <begin position="330"/>
        <end position="357"/>
    </location>
</feature>
<name>A0A8E2DXH3_9PEZI</name>
<evidence type="ECO:0000313" key="5">
    <source>
        <dbReference type="Proteomes" id="UP000250266"/>
    </source>
</evidence>
<keyword evidence="2" id="KW-0472">Membrane</keyword>
<feature type="region of interest" description="Disordered" evidence="1">
    <location>
        <begin position="153"/>
        <end position="208"/>
    </location>
</feature>
<sequence length="607" mass="68720">MLATCAIVLLFSLRAAAVARQGSFVGIANCLETVPKSMIDMNLQQCYEICGTGWAPYNEWDVISSILTWVIPLFVLVGNMHFSHFDVSVLSQQKNESIGHKILRHFINEGRSFLFNYVSVVLHVLGDPIDVIWSLLDKLALARRTHKWMQDPSILRAPRRREPHESPTSATDESSIDRATAPQCDTPAADHSIETSDSCPRDHNALGKPTVDVKTSDIHAENITKATEQLLRDREHLEVICFALDDFDPDYVLARELIDFIQASENYREDILIACSPISTILSQTRVKSARRSMLAVISYAYPLFASVASGTAAANAPMHFPHTIALRELYYWLLPAITLSAAAGAFPTHWTAYVALQPLAEEIERIAGLRGVTGSLTLSRLQPWSGAIYTWRPRKLFREKHGVTVFGLAFLSVGGAFVFSFLMSWFTPTIGLGCRSITEMSYFLLWCLSCVLTQLFCLFSERFGESSERRARDRYLFFAVMIKDTLFAVPMTLILFLAFKGWWNSCDCWSARWSLGFKKARIPLNLAQDEEKHAYFYYGLIAGALGFQIILSFYLLLLHKDGLRLIYRTEENMEDFYSEFRKRKDRRYTQTMPQEDAGNLAPGIVS</sequence>
<feature type="transmembrane region" description="Helical" evidence="2">
    <location>
        <begin position="62"/>
        <end position="82"/>
    </location>
</feature>
<evidence type="ECO:0000256" key="1">
    <source>
        <dbReference type="SAM" id="MobiDB-lite"/>
    </source>
</evidence>
<feature type="transmembrane region" description="Helical" evidence="2">
    <location>
        <begin position="476"/>
        <end position="500"/>
    </location>
</feature>